<dbReference type="SUPFAM" id="SSF48452">
    <property type="entry name" value="TPR-like"/>
    <property type="match status" value="1"/>
</dbReference>
<dbReference type="InterPro" id="IPR011990">
    <property type="entry name" value="TPR-like_helical_dom_sf"/>
</dbReference>
<sequence>MESLGHLHQYQYPVQYVSLHQLPPFAKTVSSVYFRRTSSKSIMSIRASSTPVSSKSQEHHYSRPLLETVKPIVSLLKTTCVVLAATALFFNRFSKPSFAAEVAQPTVESVEGTNETESDEDKERILEEYLESHPDDIKALRSLMEIKVFAGKLPEAISVVDRMIKIEPSEREWRLLKAHLLNHSGDVESAKLGFEEILSEDPFFGEAYYGLVMAVSQSEFGDLGDVLRRIENAMEKCKEEDLRDFKMLVAQVKFIEGSFSDALKIYQDLAKEDPRDFRPYLHQGIIYTLLQKKDEAEKQFQKYRGLVPKEHPYARSFDDNMLVNKVFSEMEETGEQVLPSRR</sequence>
<keyword evidence="2" id="KW-1185">Reference proteome</keyword>
<dbReference type="Gene3D" id="1.25.40.10">
    <property type="entry name" value="Tetratricopeptide repeat domain"/>
    <property type="match status" value="2"/>
</dbReference>
<organism evidence="1 2">
    <name type="scientific">Protea cynaroides</name>
    <dbReference type="NCBI Taxonomy" id="273540"/>
    <lineage>
        <taxon>Eukaryota</taxon>
        <taxon>Viridiplantae</taxon>
        <taxon>Streptophyta</taxon>
        <taxon>Embryophyta</taxon>
        <taxon>Tracheophyta</taxon>
        <taxon>Spermatophyta</taxon>
        <taxon>Magnoliopsida</taxon>
        <taxon>Proteales</taxon>
        <taxon>Proteaceae</taxon>
        <taxon>Protea</taxon>
    </lineage>
</organism>
<dbReference type="Proteomes" id="UP001141806">
    <property type="component" value="Unassembled WGS sequence"/>
</dbReference>
<dbReference type="OrthoDB" id="66906at2759"/>
<dbReference type="EMBL" id="JAMYWD010000002">
    <property type="protein sequence ID" value="KAJ4977930.1"/>
    <property type="molecule type" value="Genomic_DNA"/>
</dbReference>
<protein>
    <submittedName>
        <fullName evidence="1">Uncharacterized protein</fullName>
    </submittedName>
</protein>
<comment type="caution">
    <text evidence="1">The sequence shown here is derived from an EMBL/GenBank/DDBJ whole genome shotgun (WGS) entry which is preliminary data.</text>
</comment>
<accession>A0A9Q0KWC2</accession>
<dbReference type="PANTHER" id="PTHR36350">
    <property type="entry name" value="TRANSMEMBRANE PROTEIN"/>
    <property type="match status" value="1"/>
</dbReference>
<name>A0A9Q0KWC2_9MAGN</name>
<reference evidence="1" key="1">
    <citation type="journal article" date="2023" name="Plant J.">
        <title>The genome of the king protea, Protea cynaroides.</title>
        <authorList>
            <person name="Chang J."/>
            <person name="Duong T.A."/>
            <person name="Schoeman C."/>
            <person name="Ma X."/>
            <person name="Roodt D."/>
            <person name="Barker N."/>
            <person name="Li Z."/>
            <person name="Van de Peer Y."/>
            <person name="Mizrachi E."/>
        </authorList>
    </citation>
    <scope>NUCLEOTIDE SEQUENCE</scope>
    <source>
        <tissue evidence="1">Young leaves</tissue>
    </source>
</reference>
<proteinExistence type="predicted"/>
<dbReference type="AlphaFoldDB" id="A0A9Q0KWC2"/>
<gene>
    <name evidence="1" type="ORF">NE237_008710</name>
</gene>
<dbReference type="PANTHER" id="PTHR36350:SF3">
    <property type="entry name" value="TRANSMEMBRANE PROTEIN"/>
    <property type="match status" value="1"/>
</dbReference>
<evidence type="ECO:0000313" key="2">
    <source>
        <dbReference type="Proteomes" id="UP001141806"/>
    </source>
</evidence>
<evidence type="ECO:0000313" key="1">
    <source>
        <dbReference type="EMBL" id="KAJ4977930.1"/>
    </source>
</evidence>